<accession>A0A7T1TC84</accession>
<sequence length="802" mass="87121">MIPWSAHPDSQAWSDLTRVVHTTVQGDAELAEAWAAVNDMGDPSSGLPRLAHALIQRATQRPEFETALMCWLREHGTSDRTRRQSANTISGSAQLHGPTVQAGQVHGGIHFHTTPDRQQQPIPHELPPFRAHFVDRDQDLAALNELRASHPASAVQLLVVTGLPGVGKTALVSRWLHQRARQDFGDGELYVDLGGYSPTGPVSPGDVLEHLLRAVGATALPPETSERAALWRSLTSGLRLAVMLDNAVTAAQVRPLLPAGPGSLVAVTSRSHLSGLLVDGASLHQLEALVPEAGVELLTQSGGGPRIGQDPGAAQAIVTLCAGLPLALCLAAAQLAIHPRRSLSTLVTALSQGDGPLEALRVDGQAAVRAALDESYRLLPSAVAEIYRCLGVLPARHYDQELVAAACAQPVHEVERALQNLVESNLLEEAGDNGSYRFHDLVLPHAQQRGEAEETTAARQEILRRYVDWCLDAATTAEGILTPSHRNLARSYSRQPAEPIGFSEPAAALEWLDSHRASLMAAVRHSADAGWHASCWQLVDAMWPLFLRLRPTEMWIEAHTVGLTAAQRDGDRQAVGRMLTSGGNGLRNAGRHREAVDWYTQALCHAEEDNDPRQQAQALNGLGNAHLALHQLREAEEHFVRALALREEIGYRRGAALSRVCLAETALERGDHQRALQYLTRAHTDLVAEEDTYDAARSLALLGHTTALHATYEQGVGHLLEALEDFHLSGSLHWQGRTLEMLGEAAEHHGDAQEARRYYSQAREVYLPISPTDTNRLEGRLRHLKPPQPPPTTPLLAEVESG</sequence>
<keyword evidence="1" id="KW-0802">TPR repeat</keyword>
<evidence type="ECO:0000313" key="3">
    <source>
        <dbReference type="EMBL" id="QPP10322.1"/>
    </source>
</evidence>
<feature type="repeat" description="TPR" evidence="1">
    <location>
        <begin position="616"/>
        <end position="649"/>
    </location>
</feature>
<dbReference type="GO" id="GO:0043531">
    <property type="term" value="F:ADP binding"/>
    <property type="evidence" value="ECO:0007669"/>
    <property type="project" value="InterPro"/>
</dbReference>
<dbReference type="SUPFAM" id="SSF52540">
    <property type="entry name" value="P-loop containing nucleoside triphosphate hydrolases"/>
    <property type="match status" value="1"/>
</dbReference>
<reference evidence="4" key="1">
    <citation type="submission" date="2020-02" db="EMBL/GenBank/DDBJ databases">
        <title>Streptomyces sp. ASO4wet.</title>
        <authorList>
            <person name="Risdian C."/>
            <person name="Landwehr W."/>
            <person name="Schupp P."/>
            <person name="Wink J."/>
        </authorList>
    </citation>
    <scope>NUCLEOTIDE SEQUENCE [LARGE SCALE GENOMIC DNA]</scope>
    <source>
        <strain evidence="4">ASO4wet</strain>
    </source>
</reference>
<dbReference type="PANTHER" id="PTHR47691:SF3">
    <property type="entry name" value="HTH-TYPE TRANSCRIPTIONAL REGULATOR RV0890C-RELATED"/>
    <property type="match status" value="1"/>
</dbReference>
<dbReference type="Gene3D" id="3.40.50.300">
    <property type="entry name" value="P-loop containing nucleotide triphosphate hydrolases"/>
    <property type="match status" value="1"/>
</dbReference>
<dbReference type="EMBL" id="CP048882">
    <property type="protein sequence ID" value="QPP10322.1"/>
    <property type="molecule type" value="Genomic_DNA"/>
</dbReference>
<dbReference type="AlphaFoldDB" id="A0A7T1TC84"/>
<dbReference type="SUPFAM" id="SSF48452">
    <property type="entry name" value="TPR-like"/>
    <property type="match status" value="1"/>
</dbReference>
<dbReference type="InterPro" id="IPR011990">
    <property type="entry name" value="TPR-like_helical_dom_sf"/>
</dbReference>
<keyword evidence="4" id="KW-1185">Reference proteome</keyword>
<feature type="region of interest" description="Disordered" evidence="2">
    <location>
        <begin position="783"/>
        <end position="802"/>
    </location>
</feature>
<dbReference type="InterPro" id="IPR019734">
    <property type="entry name" value="TPR_rpt"/>
</dbReference>
<name>A0A7T1TC84_9ACTN</name>
<dbReference type="PROSITE" id="PS50005">
    <property type="entry name" value="TPR"/>
    <property type="match status" value="1"/>
</dbReference>
<dbReference type="InterPro" id="IPR036388">
    <property type="entry name" value="WH-like_DNA-bd_sf"/>
</dbReference>
<dbReference type="Pfam" id="PF13424">
    <property type="entry name" value="TPR_12"/>
    <property type="match status" value="1"/>
</dbReference>
<dbReference type="InterPro" id="IPR027417">
    <property type="entry name" value="P-loop_NTPase"/>
</dbReference>
<dbReference type="Gene3D" id="1.10.10.10">
    <property type="entry name" value="Winged helix-like DNA-binding domain superfamily/Winged helix DNA-binding domain"/>
    <property type="match status" value="1"/>
</dbReference>
<dbReference type="Gene3D" id="1.25.40.10">
    <property type="entry name" value="Tetratricopeptide repeat domain"/>
    <property type="match status" value="2"/>
</dbReference>
<dbReference type="PANTHER" id="PTHR47691">
    <property type="entry name" value="REGULATOR-RELATED"/>
    <property type="match status" value="1"/>
</dbReference>
<evidence type="ECO:0000256" key="1">
    <source>
        <dbReference type="PROSITE-ProRule" id="PRU00339"/>
    </source>
</evidence>
<proteinExistence type="predicted"/>
<evidence type="ECO:0000313" key="4">
    <source>
        <dbReference type="Proteomes" id="UP000595046"/>
    </source>
</evidence>
<dbReference type="SMART" id="SM00028">
    <property type="entry name" value="TPR"/>
    <property type="match status" value="4"/>
</dbReference>
<organism evidence="3 4">
    <name type="scientific">Streptomyces bathyalis</name>
    <dbReference type="NCBI Taxonomy" id="2710756"/>
    <lineage>
        <taxon>Bacteria</taxon>
        <taxon>Bacillati</taxon>
        <taxon>Actinomycetota</taxon>
        <taxon>Actinomycetes</taxon>
        <taxon>Kitasatosporales</taxon>
        <taxon>Streptomycetaceae</taxon>
        <taxon>Streptomyces</taxon>
    </lineage>
</organism>
<dbReference type="Proteomes" id="UP000595046">
    <property type="component" value="Chromosome"/>
</dbReference>
<gene>
    <name evidence="3" type="ORF">G4Z16_01380</name>
</gene>
<protein>
    <submittedName>
        <fullName evidence="3">Tetratricopeptide repeat protein</fullName>
    </submittedName>
</protein>
<dbReference type="KEGG" id="sbat:G4Z16_01380"/>
<evidence type="ECO:0000256" key="2">
    <source>
        <dbReference type="SAM" id="MobiDB-lite"/>
    </source>
</evidence>